<dbReference type="OrthoDB" id="350952at2157"/>
<dbReference type="PIRSF" id="PIRSF038925">
    <property type="entry name" value="AMP-prot_trans"/>
    <property type="match status" value="1"/>
</dbReference>
<proteinExistence type="predicted"/>
<organism evidence="4 5">
    <name type="scientific">Haloarcula argentinensis</name>
    <dbReference type="NCBI Taxonomy" id="43776"/>
    <lineage>
        <taxon>Archaea</taxon>
        <taxon>Methanobacteriati</taxon>
        <taxon>Methanobacteriota</taxon>
        <taxon>Stenosarchaea group</taxon>
        <taxon>Halobacteria</taxon>
        <taxon>Halobacteriales</taxon>
        <taxon>Haloarculaceae</taxon>
        <taxon>Haloarcula</taxon>
    </lineage>
</organism>
<feature type="domain" description="Fido" evidence="3">
    <location>
        <begin position="131"/>
        <end position="280"/>
    </location>
</feature>
<dbReference type="Gene3D" id="1.10.10.10">
    <property type="entry name" value="Winged helix-like DNA-binding domain superfamily/Winged helix DNA-binding domain"/>
    <property type="match status" value="1"/>
</dbReference>
<accession>A0A830FWR0</accession>
<dbReference type="InterPro" id="IPR036388">
    <property type="entry name" value="WH-like_DNA-bd_sf"/>
</dbReference>
<dbReference type="PANTHER" id="PTHR13504">
    <property type="entry name" value="FIDO DOMAIN-CONTAINING PROTEIN DDB_G0283145"/>
    <property type="match status" value="1"/>
</dbReference>
<reference evidence="4" key="1">
    <citation type="journal article" date="2014" name="Int. J. Syst. Evol. Microbiol.">
        <title>Complete genome sequence of Corynebacterium casei LMG S-19264T (=DSM 44701T), isolated from a smear-ripened cheese.</title>
        <authorList>
            <consortium name="US DOE Joint Genome Institute (JGI-PGF)"/>
            <person name="Walter F."/>
            <person name="Albersmeier A."/>
            <person name="Kalinowski J."/>
            <person name="Ruckert C."/>
        </authorList>
    </citation>
    <scope>NUCLEOTIDE SEQUENCE</scope>
    <source>
        <strain evidence="4">JCM 15759</strain>
    </source>
</reference>
<dbReference type="AlphaFoldDB" id="A0A830FWR0"/>
<sequence length="384" mass="43764">MAGNSLPDEAPGEYVPFGRRPYYLPDPLPPAHDLEFDADFQQLLQDAIYQLGRLEGIGDETEANPLLYTTMVRREAVESVVLEGADIDIEDVFRSQELADSGTTRKDVQEALNYERTITEGSARLSEGDRITLGLLQDLHEVLMADVRGHCEYPGEFRAKPINLPAASSFQDPFVPPAPDRIPELMTNLVEYCNTTSEYHDLVQLGLVHYQFETIHPFEDGNGRLGRILITLQLIQNGYLTQPYLYPSAYFNRNKIEYADRMRTVSETGAWEPWLKFFVEGIRSLAAEAVARTNDLRALRREYERTYGHEKTAADRLAMRLFKQPYVTTNDVAELLDVTTQTARNAIQELESQDVLTETTGKERYQEFKAVDIFNILDQPLEQN</sequence>
<dbReference type="InterPro" id="IPR025758">
    <property type="entry name" value="Fic/DOC_N"/>
</dbReference>
<comment type="caution">
    <text evidence="4">The sequence shown here is derived from an EMBL/GenBank/DDBJ whole genome shotgun (WGS) entry which is preliminary data.</text>
</comment>
<evidence type="ECO:0000256" key="1">
    <source>
        <dbReference type="ARBA" id="ARBA00023015"/>
    </source>
</evidence>
<keyword evidence="1" id="KW-0805">Transcription regulation</keyword>
<dbReference type="GO" id="GO:0003700">
    <property type="term" value="F:DNA-binding transcription factor activity"/>
    <property type="evidence" value="ECO:0007669"/>
    <property type="project" value="InterPro"/>
</dbReference>
<dbReference type="EMBL" id="BMON01000005">
    <property type="protein sequence ID" value="GGM50774.1"/>
    <property type="molecule type" value="Genomic_DNA"/>
</dbReference>
<dbReference type="PANTHER" id="PTHR13504:SF38">
    <property type="entry name" value="FIDO DOMAIN-CONTAINING PROTEIN"/>
    <property type="match status" value="1"/>
</dbReference>
<dbReference type="InterPro" id="IPR036390">
    <property type="entry name" value="WH_DNA-bd_sf"/>
</dbReference>
<dbReference type="SUPFAM" id="SSF140931">
    <property type="entry name" value="Fic-like"/>
    <property type="match status" value="1"/>
</dbReference>
<dbReference type="Proteomes" id="UP000656367">
    <property type="component" value="Unassembled WGS sequence"/>
</dbReference>
<evidence type="ECO:0000313" key="5">
    <source>
        <dbReference type="Proteomes" id="UP000656367"/>
    </source>
</evidence>
<dbReference type="InterPro" id="IPR036597">
    <property type="entry name" value="Fido-like_dom_sf"/>
</dbReference>
<dbReference type="Pfam" id="PF02661">
    <property type="entry name" value="Fic"/>
    <property type="match status" value="1"/>
</dbReference>
<evidence type="ECO:0000313" key="4">
    <source>
        <dbReference type="EMBL" id="GGM50774.1"/>
    </source>
</evidence>
<keyword evidence="2" id="KW-0804">Transcription</keyword>
<gene>
    <name evidence="4" type="ORF">GCM10009006_34890</name>
</gene>
<name>A0A830FWR0_HALAR</name>
<dbReference type="RefSeq" id="WP_188853836.1">
    <property type="nucleotide sequence ID" value="NZ_BMON01000005.1"/>
</dbReference>
<dbReference type="PROSITE" id="PS51459">
    <property type="entry name" value="FIDO"/>
    <property type="match status" value="1"/>
</dbReference>
<dbReference type="InterPro" id="IPR040198">
    <property type="entry name" value="Fido_containing"/>
</dbReference>
<dbReference type="SMART" id="SM00420">
    <property type="entry name" value="HTH_DEOR"/>
    <property type="match status" value="1"/>
</dbReference>
<evidence type="ECO:0000256" key="2">
    <source>
        <dbReference type="ARBA" id="ARBA00023163"/>
    </source>
</evidence>
<protein>
    <submittedName>
        <fullName evidence="4">Filamentation induced by cAMP protein fic</fullName>
    </submittedName>
</protein>
<evidence type="ECO:0000259" key="3">
    <source>
        <dbReference type="PROSITE" id="PS51459"/>
    </source>
</evidence>
<dbReference type="InterPro" id="IPR026287">
    <property type="entry name" value="SoFic-like"/>
</dbReference>
<dbReference type="SUPFAM" id="SSF46785">
    <property type="entry name" value="Winged helix' DNA-binding domain"/>
    <property type="match status" value="1"/>
</dbReference>
<reference evidence="4" key="2">
    <citation type="submission" date="2020-09" db="EMBL/GenBank/DDBJ databases">
        <authorList>
            <person name="Sun Q."/>
            <person name="Ohkuma M."/>
        </authorList>
    </citation>
    <scope>NUCLEOTIDE SEQUENCE</scope>
    <source>
        <strain evidence="4">JCM 15759</strain>
    </source>
</reference>
<dbReference type="Pfam" id="PF08220">
    <property type="entry name" value="HTH_DeoR"/>
    <property type="match status" value="1"/>
</dbReference>
<dbReference type="Gene3D" id="1.10.3290.10">
    <property type="entry name" value="Fido-like domain"/>
    <property type="match status" value="1"/>
</dbReference>
<dbReference type="Pfam" id="PF13784">
    <property type="entry name" value="Fic_N"/>
    <property type="match status" value="1"/>
</dbReference>
<dbReference type="InterPro" id="IPR001034">
    <property type="entry name" value="DeoR_HTH"/>
</dbReference>
<dbReference type="InterPro" id="IPR003812">
    <property type="entry name" value="Fido"/>
</dbReference>